<dbReference type="EMBL" id="FNYS01000023">
    <property type="protein sequence ID" value="SEJ30754.1"/>
    <property type="molecule type" value="Genomic_DNA"/>
</dbReference>
<dbReference type="EMBL" id="LQNU01000070">
    <property type="protein sequence ID" value="KZE77530.1"/>
    <property type="molecule type" value="Genomic_DNA"/>
</dbReference>
<dbReference type="GeneID" id="82258421"/>
<dbReference type="Proteomes" id="UP000076630">
    <property type="component" value="Unassembled WGS sequence"/>
</dbReference>
<dbReference type="AlphaFoldDB" id="A0A163X9D1"/>
<proteinExistence type="predicted"/>
<dbReference type="OrthoDB" id="1098521at2"/>
<keyword evidence="1" id="KW-0812">Transmembrane</keyword>
<keyword evidence="1" id="KW-0472">Membrane</keyword>
<keyword evidence="4" id="KW-1185">Reference proteome</keyword>
<reference evidence="3 5" key="2">
    <citation type="submission" date="2016-10" db="EMBL/GenBank/DDBJ databases">
        <authorList>
            <person name="de Groot N.N."/>
        </authorList>
    </citation>
    <scope>NUCLEOTIDE SEQUENCE [LARGE SCALE GENOMIC DNA]</scope>
    <source>
        <strain evidence="3 5">DSM 23048</strain>
    </source>
</reference>
<sequence>MKKKTSIKTLIFFGILILGAVLTFIYFPTKKETSPILPSNELGTYNNPEVAYKECHKLLNQLSSDLNKGLKPNKLK</sequence>
<dbReference type="RefSeq" id="WP_038985355.1">
    <property type="nucleotide sequence ID" value="NZ_FNYS01000023.1"/>
</dbReference>
<evidence type="ECO:0000313" key="3">
    <source>
        <dbReference type="EMBL" id="SEJ30754.1"/>
    </source>
</evidence>
<evidence type="ECO:0000256" key="1">
    <source>
        <dbReference type="SAM" id="Phobius"/>
    </source>
</evidence>
<dbReference type="Proteomes" id="UP000183077">
    <property type="component" value="Unassembled WGS sequence"/>
</dbReference>
<feature type="transmembrane region" description="Helical" evidence="1">
    <location>
        <begin position="7"/>
        <end position="27"/>
    </location>
</feature>
<evidence type="ECO:0000313" key="5">
    <source>
        <dbReference type="Proteomes" id="UP000183077"/>
    </source>
</evidence>
<evidence type="ECO:0000313" key="4">
    <source>
        <dbReference type="Proteomes" id="UP000076630"/>
    </source>
</evidence>
<gene>
    <name evidence="2" type="ORF">AV926_14260</name>
    <name evidence="3" type="ORF">SAMN04488018_12330</name>
</gene>
<reference evidence="2 4" key="1">
    <citation type="submission" date="2016-01" db="EMBL/GenBank/DDBJ databases">
        <title>Whole genome sequencing of Myroides marinus L41.</title>
        <authorList>
            <person name="Hong K.W."/>
        </authorList>
    </citation>
    <scope>NUCLEOTIDE SEQUENCE [LARGE SCALE GENOMIC DNA]</scope>
    <source>
        <strain evidence="2 4">L41</strain>
    </source>
</reference>
<protein>
    <submittedName>
        <fullName evidence="2">Uncharacterized protein</fullName>
    </submittedName>
</protein>
<name>A0A163X9D1_9FLAO</name>
<evidence type="ECO:0000313" key="2">
    <source>
        <dbReference type="EMBL" id="KZE77530.1"/>
    </source>
</evidence>
<keyword evidence="1" id="KW-1133">Transmembrane helix</keyword>
<accession>A0A163X9D1</accession>
<organism evidence="2 4">
    <name type="scientific">Myroides marinus</name>
    <dbReference type="NCBI Taxonomy" id="703342"/>
    <lineage>
        <taxon>Bacteria</taxon>
        <taxon>Pseudomonadati</taxon>
        <taxon>Bacteroidota</taxon>
        <taxon>Flavobacteriia</taxon>
        <taxon>Flavobacteriales</taxon>
        <taxon>Flavobacteriaceae</taxon>
        <taxon>Myroides</taxon>
    </lineage>
</organism>